<gene>
    <name evidence="18" type="ORF">NSPWAT_2822</name>
</gene>
<evidence type="ECO:0000259" key="17">
    <source>
        <dbReference type="PROSITE" id="PS51193"/>
    </source>
</evidence>
<dbReference type="InterPro" id="IPR011545">
    <property type="entry name" value="DEAD/DEAH_box_helicase_dom"/>
</dbReference>
<feature type="domain" description="Helicase ATP-binding" evidence="17">
    <location>
        <begin position="15"/>
        <end position="275"/>
    </location>
</feature>
<dbReference type="Gene3D" id="3.40.50.300">
    <property type="entry name" value="P-loop containing nucleotide triphosphate hydrolases"/>
    <property type="match status" value="2"/>
</dbReference>
<dbReference type="EMBL" id="OX336137">
    <property type="protein sequence ID" value="CAI2719678.1"/>
    <property type="molecule type" value="Genomic_DNA"/>
</dbReference>
<dbReference type="InterPro" id="IPR006555">
    <property type="entry name" value="ATP-dep_Helicase_C"/>
</dbReference>
<evidence type="ECO:0000256" key="8">
    <source>
        <dbReference type="ARBA" id="ARBA00022840"/>
    </source>
</evidence>
<name>A0ABN8W3U2_9BACT</name>
<evidence type="ECO:0000256" key="9">
    <source>
        <dbReference type="ARBA" id="ARBA00023004"/>
    </source>
</evidence>
<keyword evidence="10" id="KW-0411">Iron-sulfur</keyword>
<dbReference type="InterPro" id="IPR014013">
    <property type="entry name" value="Helic_SF1/SF2_ATP-bd_DinG/Rad3"/>
</dbReference>
<evidence type="ECO:0000256" key="1">
    <source>
        <dbReference type="ARBA" id="ARBA00001966"/>
    </source>
</evidence>
<evidence type="ECO:0000256" key="15">
    <source>
        <dbReference type="ARBA" id="ARBA00044969"/>
    </source>
</evidence>
<keyword evidence="4" id="KW-0547">Nucleotide-binding</keyword>
<evidence type="ECO:0000256" key="7">
    <source>
        <dbReference type="ARBA" id="ARBA00022806"/>
    </source>
</evidence>
<keyword evidence="8" id="KW-0067">ATP-binding</keyword>
<dbReference type="Pfam" id="PF13307">
    <property type="entry name" value="Helicase_C_2"/>
    <property type="match status" value="1"/>
</dbReference>
<dbReference type="Pfam" id="PF06733">
    <property type="entry name" value="DEAD_2"/>
    <property type="match status" value="1"/>
</dbReference>
<keyword evidence="7 18" id="KW-0347">Helicase</keyword>
<keyword evidence="3" id="KW-0479">Metal-binding</keyword>
<keyword evidence="13" id="KW-0413">Isomerase</keyword>
<dbReference type="SMART" id="SM00488">
    <property type="entry name" value="DEXDc2"/>
    <property type="match status" value="1"/>
</dbReference>
<reference evidence="18 19" key="1">
    <citation type="submission" date="2022-09" db="EMBL/GenBank/DDBJ databases">
        <authorList>
            <person name="Kop L."/>
        </authorList>
    </citation>
    <scope>NUCLEOTIDE SEQUENCE [LARGE SCALE GENOMIC DNA]</scope>
    <source>
        <strain evidence="18 19">347</strain>
    </source>
</reference>
<evidence type="ECO:0000256" key="4">
    <source>
        <dbReference type="ARBA" id="ARBA00022741"/>
    </source>
</evidence>
<dbReference type="InterPro" id="IPR027417">
    <property type="entry name" value="P-loop_NTPase"/>
</dbReference>
<keyword evidence="11" id="KW-0238">DNA-binding</keyword>
<proteinExistence type="inferred from homology"/>
<dbReference type="InterPro" id="IPR014001">
    <property type="entry name" value="Helicase_ATP-bd"/>
</dbReference>
<dbReference type="SMART" id="SM00487">
    <property type="entry name" value="DEXDc"/>
    <property type="match status" value="1"/>
</dbReference>
<evidence type="ECO:0000256" key="11">
    <source>
        <dbReference type="ARBA" id="ARBA00023125"/>
    </source>
</evidence>
<keyword evidence="6" id="KW-0378">Hydrolase</keyword>
<evidence type="ECO:0000256" key="14">
    <source>
        <dbReference type="ARBA" id="ARBA00038058"/>
    </source>
</evidence>
<evidence type="ECO:0000256" key="12">
    <source>
        <dbReference type="ARBA" id="ARBA00023204"/>
    </source>
</evidence>
<dbReference type="PROSITE" id="PS51193">
    <property type="entry name" value="HELICASE_ATP_BIND_2"/>
    <property type="match status" value="1"/>
</dbReference>
<keyword evidence="2" id="KW-0004">4Fe-4S</keyword>
<dbReference type="SUPFAM" id="SSF52540">
    <property type="entry name" value="P-loop containing nucleoside triphosphate hydrolases"/>
    <property type="match status" value="2"/>
</dbReference>
<sequence>MTFPPMHDYFNREGVLSTRFPGFEFRPQQLEMAEAVERSLGDGQRLIVEAGTGTGKSLAYLLPAIQWAVANEKRVVISTYTKTLQEQILNHDIPILQEQLGLQFRYSLCMGNENYLSLRRMKRAGQAGLFNDIQEEEQLNNLFGWAGQTRTGYKSDLPFEPLPAVWEEVGRQKDLCLGKNCETYDSCFYFKERRRWFGAHLLIVNHHLFFANVANNGAVLPRFDAVIFDEAQNLEEAATSFLGLEISNSGLLYFLDRFYNPRTQRGTLSRIRDDLTIEIKQLVTKVRVAVEAFFQNVLDTYGRKDHTLRFYQPPPLHNGVFIPMQELYEAVKSLATRLDNEEEYLEVHAAAVRFFEVNNTLCALLNQNMKEYVYWMEVVNKKRFVRATLRGVPIHIDGEMQEQVFAKTERVVLTSATLTTNRTFDYVKERLGCEPHAEHILDSPFDYSSQALLYLPKDLPDPGGDSDKYIQALAARSLELIHATGGKTFVLFTSYDALNRVHRILDPELQKYQLLKQGELSPTRMIQRFKETPSVIFGTSSFWQGVDIPGDALSSVIITKLPFDVPSEPLVEARIEDLKKRSINPFRHYQIPRAIIQLRQGFGRLIRKGTDRGVVSILDARMSNRGYGKQFLASLPPCRTTGNIEDVAAFIADGPRIETDPAFPENKNI</sequence>
<comment type="cofactor">
    <cofactor evidence="1">
        <name>[4Fe-4S] cluster</name>
        <dbReference type="ChEBI" id="CHEBI:49883"/>
    </cofactor>
</comment>
<evidence type="ECO:0000256" key="6">
    <source>
        <dbReference type="ARBA" id="ARBA00022801"/>
    </source>
</evidence>
<evidence type="ECO:0000256" key="2">
    <source>
        <dbReference type="ARBA" id="ARBA00022485"/>
    </source>
</evidence>
<evidence type="ECO:0000313" key="19">
    <source>
        <dbReference type="Proteomes" id="UP001157733"/>
    </source>
</evidence>
<dbReference type="Pfam" id="PF00270">
    <property type="entry name" value="DEAD"/>
    <property type="match status" value="1"/>
</dbReference>
<comment type="similarity">
    <text evidence="14">Belongs to the helicase family. DinG subfamily.</text>
</comment>
<protein>
    <recommendedName>
        <fullName evidence="15">DNA 5'-3' helicase</fullName>
        <ecNumber evidence="15">5.6.2.3</ecNumber>
    </recommendedName>
</protein>
<dbReference type="InterPro" id="IPR006554">
    <property type="entry name" value="Helicase-like_DEXD_c2"/>
</dbReference>
<keyword evidence="19" id="KW-1185">Reference proteome</keyword>
<organism evidence="18 19">
    <name type="scientific">Nitrospina watsonii</name>
    <dbReference type="NCBI Taxonomy" id="1323948"/>
    <lineage>
        <taxon>Bacteria</taxon>
        <taxon>Pseudomonadati</taxon>
        <taxon>Nitrospinota/Tectimicrobiota group</taxon>
        <taxon>Nitrospinota</taxon>
        <taxon>Nitrospinia</taxon>
        <taxon>Nitrospinales</taxon>
        <taxon>Nitrospinaceae</taxon>
        <taxon>Nitrospina</taxon>
    </lineage>
</organism>
<accession>A0ABN8W3U2</accession>
<keyword evidence="9" id="KW-0408">Iron</keyword>
<evidence type="ECO:0000256" key="5">
    <source>
        <dbReference type="ARBA" id="ARBA00022763"/>
    </source>
</evidence>
<evidence type="ECO:0000256" key="13">
    <source>
        <dbReference type="ARBA" id="ARBA00023235"/>
    </source>
</evidence>
<dbReference type="GO" id="GO:0004386">
    <property type="term" value="F:helicase activity"/>
    <property type="evidence" value="ECO:0007669"/>
    <property type="project" value="UniProtKB-KW"/>
</dbReference>
<keyword evidence="5" id="KW-0227">DNA damage</keyword>
<evidence type="ECO:0000313" key="18">
    <source>
        <dbReference type="EMBL" id="CAI2719678.1"/>
    </source>
</evidence>
<comment type="catalytic activity">
    <reaction evidence="16">
        <text>ATP + H2O = ADP + phosphate + H(+)</text>
        <dbReference type="Rhea" id="RHEA:13065"/>
        <dbReference type="ChEBI" id="CHEBI:15377"/>
        <dbReference type="ChEBI" id="CHEBI:15378"/>
        <dbReference type="ChEBI" id="CHEBI:30616"/>
        <dbReference type="ChEBI" id="CHEBI:43474"/>
        <dbReference type="ChEBI" id="CHEBI:456216"/>
        <dbReference type="EC" id="5.6.2.3"/>
    </reaction>
</comment>
<evidence type="ECO:0000256" key="16">
    <source>
        <dbReference type="ARBA" id="ARBA00048954"/>
    </source>
</evidence>
<dbReference type="InterPro" id="IPR045028">
    <property type="entry name" value="DinG/Rad3-like"/>
</dbReference>
<dbReference type="PANTHER" id="PTHR11472">
    <property type="entry name" value="DNA REPAIR DEAD HELICASE RAD3/XP-D SUBFAMILY MEMBER"/>
    <property type="match status" value="1"/>
</dbReference>
<dbReference type="InterPro" id="IPR010614">
    <property type="entry name" value="RAD3-like_helicase_DEAD"/>
</dbReference>
<dbReference type="Proteomes" id="UP001157733">
    <property type="component" value="Chromosome"/>
</dbReference>
<keyword evidence="12" id="KW-0234">DNA repair</keyword>
<evidence type="ECO:0000256" key="10">
    <source>
        <dbReference type="ARBA" id="ARBA00023014"/>
    </source>
</evidence>
<evidence type="ECO:0000256" key="3">
    <source>
        <dbReference type="ARBA" id="ARBA00022723"/>
    </source>
</evidence>
<dbReference type="SMART" id="SM00491">
    <property type="entry name" value="HELICc2"/>
    <property type="match status" value="1"/>
</dbReference>
<dbReference type="EC" id="5.6.2.3" evidence="15"/>
<dbReference type="PANTHER" id="PTHR11472:SF34">
    <property type="entry name" value="REGULATOR OF TELOMERE ELONGATION HELICASE 1"/>
    <property type="match status" value="1"/>
</dbReference>